<dbReference type="AlphaFoldDB" id="A0AAF3EHZ5"/>
<keyword evidence="1" id="KW-1185">Reference proteome</keyword>
<organism evidence="1 2">
    <name type="scientific">Mesorhabditis belari</name>
    <dbReference type="NCBI Taxonomy" id="2138241"/>
    <lineage>
        <taxon>Eukaryota</taxon>
        <taxon>Metazoa</taxon>
        <taxon>Ecdysozoa</taxon>
        <taxon>Nematoda</taxon>
        <taxon>Chromadorea</taxon>
        <taxon>Rhabditida</taxon>
        <taxon>Rhabditina</taxon>
        <taxon>Rhabditomorpha</taxon>
        <taxon>Rhabditoidea</taxon>
        <taxon>Rhabditidae</taxon>
        <taxon>Mesorhabditinae</taxon>
        <taxon>Mesorhabditis</taxon>
    </lineage>
</organism>
<proteinExistence type="predicted"/>
<evidence type="ECO:0000313" key="2">
    <source>
        <dbReference type="WBParaSite" id="MBELARI_LOCUS13458"/>
    </source>
</evidence>
<accession>A0AAF3EHZ5</accession>
<dbReference type="Proteomes" id="UP000887575">
    <property type="component" value="Unassembled WGS sequence"/>
</dbReference>
<sequence length="86" mass="9646">MMVIVMVTVTVALSPSIMHEKQMNPVVFDMALIAWEKYWKKAGCFDQCQATLISGSAGCRCWKLSKGANRRLALQLKLLRNTLSRG</sequence>
<name>A0AAF3EHZ5_9BILA</name>
<reference evidence="2" key="1">
    <citation type="submission" date="2024-02" db="UniProtKB">
        <authorList>
            <consortium name="WormBaseParasite"/>
        </authorList>
    </citation>
    <scope>IDENTIFICATION</scope>
</reference>
<evidence type="ECO:0000313" key="1">
    <source>
        <dbReference type="Proteomes" id="UP000887575"/>
    </source>
</evidence>
<dbReference type="WBParaSite" id="MBELARI_LOCUS13458">
    <property type="protein sequence ID" value="MBELARI_LOCUS13458"/>
    <property type="gene ID" value="MBELARI_LOCUS13458"/>
</dbReference>
<protein>
    <submittedName>
        <fullName evidence="2">Uncharacterized protein</fullName>
    </submittedName>
</protein>